<dbReference type="EMBL" id="JAAVTK010000001">
    <property type="protein sequence ID" value="NKI88046.1"/>
    <property type="molecule type" value="Genomic_DNA"/>
</dbReference>
<keyword evidence="1" id="KW-0732">Signal</keyword>
<dbReference type="PANTHER" id="PTHR10166">
    <property type="entry name" value="VOLTAGE-DEPENDENT CALCIUM CHANNEL SUBUNIT ALPHA-2/DELTA-RELATED"/>
    <property type="match status" value="1"/>
</dbReference>
<dbReference type="InterPro" id="IPR051173">
    <property type="entry name" value="Ca_channel_alpha-2/delta"/>
</dbReference>
<organism evidence="3 4">
    <name type="scientific">Hymenobacter artigasi</name>
    <dbReference type="NCBI Taxonomy" id="2719616"/>
    <lineage>
        <taxon>Bacteria</taxon>
        <taxon>Pseudomonadati</taxon>
        <taxon>Bacteroidota</taxon>
        <taxon>Cytophagia</taxon>
        <taxon>Cytophagales</taxon>
        <taxon>Hymenobacteraceae</taxon>
        <taxon>Hymenobacter</taxon>
    </lineage>
</organism>
<dbReference type="Pfam" id="PF13715">
    <property type="entry name" value="CarbopepD_reg_2"/>
    <property type="match status" value="1"/>
</dbReference>
<keyword evidence="4" id="KW-1185">Reference proteome</keyword>
<dbReference type="Pfam" id="PF00092">
    <property type="entry name" value="VWA"/>
    <property type="match status" value="1"/>
</dbReference>
<evidence type="ECO:0000313" key="3">
    <source>
        <dbReference type="EMBL" id="NKI88046.1"/>
    </source>
</evidence>
<feature type="domain" description="VWFA" evidence="2">
    <location>
        <begin position="317"/>
        <end position="495"/>
    </location>
</feature>
<dbReference type="RefSeq" id="WP_168671665.1">
    <property type="nucleotide sequence ID" value="NZ_JAAVTK010000001.1"/>
</dbReference>
<dbReference type="SUPFAM" id="SSF53300">
    <property type="entry name" value="vWA-like"/>
    <property type="match status" value="1"/>
</dbReference>
<dbReference type="SUPFAM" id="SSF49464">
    <property type="entry name" value="Carboxypeptidase regulatory domain-like"/>
    <property type="match status" value="1"/>
</dbReference>
<comment type="caution">
    <text evidence="3">The sequence shown here is derived from an EMBL/GenBank/DDBJ whole genome shotgun (WGS) entry which is preliminary data.</text>
</comment>
<feature type="signal peptide" evidence="1">
    <location>
        <begin position="1"/>
        <end position="20"/>
    </location>
</feature>
<name>A0ABX1HG76_9BACT</name>
<dbReference type="Gene3D" id="2.60.40.1120">
    <property type="entry name" value="Carboxypeptidase-like, regulatory domain"/>
    <property type="match status" value="1"/>
</dbReference>
<dbReference type="PROSITE" id="PS50234">
    <property type="entry name" value="VWFA"/>
    <property type="match status" value="1"/>
</dbReference>
<evidence type="ECO:0000313" key="4">
    <source>
        <dbReference type="Proteomes" id="UP000717634"/>
    </source>
</evidence>
<protein>
    <submittedName>
        <fullName evidence="3">Ca-activated chloride channel family protein</fullName>
    </submittedName>
</protein>
<dbReference type="InterPro" id="IPR002035">
    <property type="entry name" value="VWF_A"/>
</dbReference>
<proteinExistence type="predicted"/>
<sequence length="684" mass="73031">MRNLLLLPLLAGLLAPPATAQSTTPLKATHPAPENTTRNWVVSGVVTDQASHGPLPGVTVLIKGTSLGTSTDAQGRYSLLVPGAARAVLLFNSIGYLPVERPVGKLHTLNLRLRADNKQLSEVVVTAQGIEQKRQNVSYSVATVAPATVNGLAGKASGVMIRGAASPHKAKRADRLGAPAMAEYETLADSNYAPPLPTLPAQDEAGAGDTYAHITENAFFSAKKDPFSTFALDVDNASYSNVRRFLNEGQLPPRDAVRVEEMLNYFRYDYAAPAATSPDPVRISTELAACPWNAGHQLARIGIQARKIETAKLPPANLVFLVDVSGSMFSEDKLPLVKAGLKLLVKQLRPQDHVALVAYAGAAGLVLPPTPGNQPQLILDALDRLQSGGSTAGGAGLRLAYSTARQNFQKEGNNRVILATDGDFNVGESSDAAMEQLIVDQRESSVFLTVLGCGRGNLRDSRMETLADKGNGNYAYLDNLDEAGRVLVAQFGGTLFTVAKDVKLQIEFNPARVASYRLVGYENRLLAAEDFNNDRKDAGELGAGHTVTALYEIVPVGASQPLIDDLKYQPTTATMQQFLTNDVLTVKLRYKEPQGNTSKLLAQPLAGTALAIEKASPDFRFAAAVAQFGMLLRQSEQRGTATWAATEQLADGARGQDTDGYRAEFVRFVRLAQGLSGSGSVGVR</sequence>
<dbReference type="Gene3D" id="3.40.50.410">
    <property type="entry name" value="von Willebrand factor, type A domain"/>
    <property type="match status" value="1"/>
</dbReference>
<evidence type="ECO:0000259" key="2">
    <source>
        <dbReference type="PROSITE" id="PS50234"/>
    </source>
</evidence>
<dbReference type="InterPro" id="IPR022156">
    <property type="entry name" value="Uncharacterised_YfbK_N"/>
</dbReference>
<feature type="chain" id="PRO_5045106813" evidence="1">
    <location>
        <begin position="21"/>
        <end position="684"/>
    </location>
</feature>
<dbReference type="InterPro" id="IPR021908">
    <property type="entry name" value="YfbK_C"/>
</dbReference>
<gene>
    <name evidence="3" type="ORF">HBN54_000625</name>
</gene>
<dbReference type="PANTHER" id="PTHR10166:SF37">
    <property type="entry name" value="STOLID, ISOFORM H"/>
    <property type="match status" value="1"/>
</dbReference>
<dbReference type="SMART" id="SM00327">
    <property type="entry name" value="VWA"/>
    <property type="match status" value="1"/>
</dbReference>
<dbReference type="Proteomes" id="UP000717634">
    <property type="component" value="Unassembled WGS sequence"/>
</dbReference>
<dbReference type="InterPro" id="IPR008969">
    <property type="entry name" value="CarboxyPept-like_regulatory"/>
</dbReference>
<dbReference type="Pfam" id="PF12450">
    <property type="entry name" value="vWF_A"/>
    <property type="match status" value="1"/>
</dbReference>
<dbReference type="InterPro" id="IPR036465">
    <property type="entry name" value="vWFA_dom_sf"/>
</dbReference>
<dbReference type="Pfam" id="PF12034">
    <property type="entry name" value="YfbK_C"/>
    <property type="match status" value="1"/>
</dbReference>
<evidence type="ECO:0000256" key="1">
    <source>
        <dbReference type="SAM" id="SignalP"/>
    </source>
</evidence>
<reference evidence="3 4" key="1">
    <citation type="submission" date="2020-03" db="EMBL/GenBank/DDBJ databases">
        <title>Genomic Encyclopedia of Type Strains, Phase IV (KMG-V): Genome sequencing to study the core and pangenomes of soil and plant-associated prokaryotes.</title>
        <authorList>
            <person name="Whitman W."/>
        </authorList>
    </citation>
    <scope>NUCLEOTIDE SEQUENCE [LARGE SCALE GENOMIC DNA]</scope>
    <source>
        <strain evidence="3 4">1B</strain>
    </source>
</reference>
<accession>A0ABX1HG76</accession>